<dbReference type="GO" id="GO:0000723">
    <property type="term" value="P:telomere maintenance"/>
    <property type="evidence" value="ECO:0007669"/>
    <property type="project" value="InterPro"/>
</dbReference>
<dbReference type="GO" id="GO:0043139">
    <property type="term" value="F:5'-3' DNA helicase activity"/>
    <property type="evidence" value="ECO:0007669"/>
    <property type="project" value="UniProtKB-EC"/>
</dbReference>
<dbReference type="GO" id="GO:0004843">
    <property type="term" value="F:cysteine-type deubiquitinase activity"/>
    <property type="evidence" value="ECO:0007669"/>
    <property type="project" value="UniProtKB-EC"/>
</dbReference>
<comment type="similarity">
    <text evidence="5">Belongs to the helicase family.</text>
</comment>
<keyword evidence="5" id="KW-0347">Helicase</keyword>
<evidence type="ECO:0000259" key="7">
    <source>
        <dbReference type="Pfam" id="PF02099"/>
    </source>
</evidence>
<proteinExistence type="inferred from homology"/>
<evidence type="ECO:0000259" key="9">
    <source>
        <dbReference type="Pfam" id="PF20209"/>
    </source>
</evidence>
<dbReference type="InterPro" id="IPR051055">
    <property type="entry name" value="PIF1_helicase"/>
</dbReference>
<reference evidence="10" key="1">
    <citation type="submission" date="2021-02" db="EMBL/GenBank/DDBJ databases">
        <authorList>
            <person name="Nowell W R."/>
        </authorList>
    </citation>
    <scope>NUCLEOTIDE SEQUENCE</scope>
</reference>
<protein>
    <recommendedName>
        <fullName evidence="5">ATP-dependent DNA helicase</fullName>
        <ecNumber evidence="5">5.6.2.3</ecNumber>
    </recommendedName>
</protein>
<keyword evidence="4 5" id="KW-0378">Hydrolase</keyword>
<keyword evidence="5" id="KW-0234">DNA repair</keyword>
<evidence type="ECO:0000256" key="6">
    <source>
        <dbReference type="SAM" id="MobiDB-lite"/>
    </source>
</evidence>
<dbReference type="PANTHER" id="PTHR47642">
    <property type="entry name" value="ATP-DEPENDENT DNA HELICASE"/>
    <property type="match status" value="1"/>
</dbReference>
<feature type="region of interest" description="Disordered" evidence="6">
    <location>
        <begin position="1"/>
        <end position="52"/>
    </location>
</feature>
<comment type="catalytic activity">
    <reaction evidence="1">
        <text>Thiol-dependent hydrolysis of ester, thioester, amide, peptide and isopeptide bonds formed by the C-terminal Gly of ubiquitin (a 76-residue protein attached to proteins as an intracellular targeting signal).</text>
        <dbReference type="EC" id="3.4.19.12"/>
    </reaction>
</comment>
<comment type="catalytic activity">
    <reaction evidence="5">
        <text>ATP + H2O = ADP + phosphate + H(+)</text>
        <dbReference type="Rhea" id="RHEA:13065"/>
        <dbReference type="ChEBI" id="CHEBI:15377"/>
        <dbReference type="ChEBI" id="CHEBI:15378"/>
        <dbReference type="ChEBI" id="CHEBI:30616"/>
        <dbReference type="ChEBI" id="CHEBI:43474"/>
        <dbReference type="ChEBI" id="CHEBI:456216"/>
        <dbReference type="EC" id="5.6.2.3"/>
    </reaction>
</comment>
<accession>A0A819RI57</accession>
<dbReference type="EMBL" id="CAJOBG010003234">
    <property type="protein sequence ID" value="CAF4052786.1"/>
    <property type="molecule type" value="Genomic_DNA"/>
</dbReference>
<dbReference type="GO" id="GO:0005524">
    <property type="term" value="F:ATP binding"/>
    <property type="evidence" value="ECO:0007669"/>
    <property type="project" value="UniProtKB-KW"/>
</dbReference>
<keyword evidence="11" id="KW-1185">Reference proteome</keyword>
<dbReference type="GO" id="GO:0006508">
    <property type="term" value="P:proteolysis"/>
    <property type="evidence" value="ECO:0007669"/>
    <property type="project" value="UniProtKB-KW"/>
</dbReference>
<evidence type="ECO:0000256" key="2">
    <source>
        <dbReference type="ARBA" id="ARBA00022670"/>
    </source>
</evidence>
<keyword evidence="5" id="KW-0227">DNA damage</keyword>
<evidence type="ECO:0000256" key="4">
    <source>
        <dbReference type="ARBA" id="ARBA00022801"/>
    </source>
</evidence>
<dbReference type="Gene3D" id="3.90.70.40">
    <property type="match status" value="1"/>
</dbReference>
<evidence type="ECO:0000256" key="3">
    <source>
        <dbReference type="ARBA" id="ARBA00022786"/>
    </source>
</evidence>
<keyword evidence="5" id="KW-0547">Nucleotide-binding</keyword>
<dbReference type="CDD" id="cd18809">
    <property type="entry name" value="SF1_C_RecD"/>
    <property type="match status" value="1"/>
</dbReference>
<evidence type="ECO:0000259" key="8">
    <source>
        <dbReference type="Pfam" id="PF05970"/>
    </source>
</evidence>
<feature type="compositionally biased region" description="Basic and acidic residues" evidence="6">
    <location>
        <begin position="1"/>
        <end position="10"/>
    </location>
</feature>
<dbReference type="GO" id="GO:0006281">
    <property type="term" value="P:DNA repair"/>
    <property type="evidence" value="ECO:0007669"/>
    <property type="project" value="UniProtKB-KW"/>
</dbReference>
<gene>
    <name evidence="10" type="ORF">OVN521_LOCUS18105</name>
</gene>
<keyword evidence="5" id="KW-0067">ATP-binding</keyword>
<dbReference type="Pfam" id="PF05970">
    <property type="entry name" value="PIF1"/>
    <property type="match status" value="1"/>
</dbReference>
<dbReference type="InterPro" id="IPR006155">
    <property type="entry name" value="Josephin"/>
</dbReference>
<comment type="cofactor">
    <cofactor evidence="5">
        <name>Mg(2+)</name>
        <dbReference type="ChEBI" id="CHEBI:18420"/>
    </cofactor>
</comment>
<keyword evidence="3" id="KW-0833">Ubl conjugation pathway</keyword>
<dbReference type="SUPFAM" id="SSF52540">
    <property type="entry name" value="P-loop containing nucleoside triphosphate hydrolases"/>
    <property type="match status" value="2"/>
</dbReference>
<sequence>MARKRPENKKWKSRPSRRKPQKNRNTKPSRICKNNSKLSPSTKTSRQRRKKIKYENDDSVSVLTIDTEVTEESFDAQIIHDFLSEKYLSEVRQKWCVCECCTSEHPYSQMRQATKQHEKYHDCFANDIICSFCFNFKPKDNIPFCPHSRFRNLTEIPTTPECLILGFLEQRAIALMHCYMSILIIRGHQSAMKGQVVHCQADVPDNIGDLLPLPKCYEFMAVIQQKPSDENNEIKSTVRYSVSGIQILKAIKYLIQHHSGYKNKKVLPLEKIEEMFECRKEDITPIRIIDSYAYNNCTTSPPIILDSNEDFFGPSRTLKAGEDPIWKIQPGMEECTFPWIYPTGEGGELDLKRPISLKFRDYCQLRLMSADKRWQSDSIWTFRAMNLIQRDDLCAAVNYHAKKQFKQDRLCYSIYPSIGKAIRGTAAFWSVPRKHLRPMYATLSKSNIFLSVNLQDDVEFLTHIDSIRFGNIDQPNYDAIDKLSDDDYLHLVNENSALVARMCHRRMLAFEKFISNKNHPFFIDYIVSNYFFKIEFQRGGLPHLHTLLWLDNFPSVDTIDGRKAIIEFIDKFLDTSLPDKQSDPEGYLLVKKYQYHIHTFTCSKGNYKIRIRRGRKFKDEKTLDNIQAAQIKDINKNYLHENEIYEKVDPNNDPDILQSTKNKKEFFERLNCRFGSPFELANETHFRTYKEASILTRGDRDIIIKRLSEESRRIVPYNLNFLKTFRCNHDIQVVTDPWASAEYLFSYLSKNAQLEKNLIYQMSNCTSSSLMEAKTVLLKTGNAVLSHRQVGKVEASWTVLATLICKSLYICLPWEEERILKRGRTQITSADDFVESLTHRYAKRPLIPSVIDQMTLFEFLTWLDFDRCSSVELQQVIEEPLLENPLWRTDFYEPPLLKTSTFLPRIVLLCGSVLIQHKEPACISFTCRSDNSILAMYSILCIGIPYRDPFEEFLANKQDNDVKNIHQILVNNKNELMQRFSTLPGAYQIQMINAVEHLCNLNTHDFVIKPRTSLVFTTEDDDYTDEEMNDNTNQINNTKNSNSNIDLTKNSANNDIHEQNQESLDINQNIAMNLSCSRTQELLQTANEQQLFVAKFFRQYLAALMQYEDGRQRSQQISKPLPFHIVVNGLAGSGKSYLICIIEQMLTDFCISESAIRNRPRRRKGLLKMAHTGKAALNIHGWTIHTALSMRPDNTSTPNDAPSFKIHSLQNRLGDLILIIIDEISLVSHALFQKVNKRLNQIFEVSDKSSVYFGNIPVLLFGDLAQCEPVAAKQIFWRAPGEIFSLWSDLFRPISFNINMRQGDDRVFFDVLCRMRLREYNEEDEDIIKSRSIEKQHNPEHYIDRSLELQSANFTNAIYAYSVRSKTNQRNSIKLKETAMKLKKTTWIIQSIDKIGMARISFFNPIKSSNKNCKIVLKPSSDENDCGSMFEQLPLCIGARVICRRNIDFDGTIVNGTEATVKDIIWDNDNDIVLPMSNRCVFPNLDIAITAKLPKYIELELNNGSIYKMSPEEVSFKDKNGIWMTRKQLPLTLGYAITVHRSQCMTYDKLVVDLTGLNWKPGMFYTILSRTRKLTDIIILAYDRKSFKVSKTALNEMARLQLIEEQFPIKIGQYLRNERYIDWCLPQLSTTDAISSKTSNNTNITTFDCGDIKRLKSEKPYITTNIFEKKPEDVIVCEDQMEHFCGRHVLRALSQNRQIFSDKYLIETGDYDIQILIAALLNVFDIDLIKIDKLEKNNCPIRNLILSHTQNIQAFLIQQNYHYYCLRQFRLTKDYFFKIDSKQPTYHQPIHQHNILKFIGMLLQYKSHVYVTIQHIEDDVNHGLSTENIAAKLWALPDAPADLEILTVSPANEQITLDELLLDSTEHT</sequence>
<evidence type="ECO:0000313" key="10">
    <source>
        <dbReference type="EMBL" id="CAF4052786.1"/>
    </source>
</evidence>
<evidence type="ECO:0000313" key="11">
    <source>
        <dbReference type="Proteomes" id="UP000663866"/>
    </source>
</evidence>
<dbReference type="Gene3D" id="3.40.50.300">
    <property type="entry name" value="P-loop containing nucleotide triphosphate hydrolases"/>
    <property type="match status" value="1"/>
</dbReference>
<dbReference type="InterPro" id="IPR010285">
    <property type="entry name" value="DNA_helicase_pif1-like_DEAD"/>
</dbReference>
<feature type="domain" description="DUF6570" evidence="9">
    <location>
        <begin position="155"/>
        <end position="263"/>
    </location>
</feature>
<feature type="domain" description="Josephin" evidence="7">
    <location>
        <begin position="1705"/>
        <end position="1811"/>
    </location>
</feature>
<comment type="caution">
    <text evidence="10">The sequence shown here is derived from an EMBL/GenBank/DDBJ whole genome shotgun (WGS) entry which is preliminary data.</text>
</comment>
<organism evidence="10 11">
    <name type="scientific">Rotaria magnacalcarata</name>
    <dbReference type="NCBI Taxonomy" id="392030"/>
    <lineage>
        <taxon>Eukaryota</taxon>
        <taxon>Metazoa</taxon>
        <taxon>Spiralia</taxon>
        <taxon>Gnathifera</taxon>
        <taxon>Rotifera</taxon>
        <taxon>Eurotatoria</taxon>
        <taxon>Bdelloidea</taxon>
        <taxon>Philodinida</taxon>
        <taxon>Philodinidae</taxon>
        <taxon>Rotaria</taxon>
    </lineage>
</organism>
<dbReference type="GO" id="GO:0016579">
    <property type="term" value="P:protein deubiquitination"/>
    <property type="evidence" value="ECO:0007669"/>
    <property type="project" value="InterPro"/>
</dbReference>
<keyword evidence="2" id="KW-0645">Protease</keyword>
<dbReference type="GO" id="GO:0006310">
    <property type="term" value="P:DNA recombination"/>
    <property type="evidence" value="ECO:0007669"/>
    <property type="project" value="UniProtKB-KW"/>
</dbReference>
<feature type="compositionally biased region" description="Basic residues" evidence="6">
    <location>
        <begin position="11"/>
        <end position="27"/>
    </location>
</feature>
<keyword evidence="5" id="KW-0233">DNA recombination</keyword>
<evidence type="ECO:0000256" key="5">
    <source>
        <dbReference type="RuleBase" id="RU363044"/>
    </source>
</evidence>
<dbReference type="InterPro" id="IPR027417">
    <property type="entry name" value="P-loop_NTPase"/>
</dbReference>
<dbReference type="Pfam" id="PF20209">
    <property type="entry name" value="DUF6570"/>
    <property type="match status" value="1"/>
</dbReference>
<feature type="compositionally biased region" description="Polar residues" evidence="6">
    <location>
        <begin position="28"/>
        <end position="44"/>
    </location>
</feature>
<evidence type="ECO:0000256" key="1">
    <source>
        <dbReference type="ARBA" id="ARBA00000707"/>
    </source>
</evidence>
<dbReference type="Pfam" id="PF02099">
    <property type="entry name" value="Josephin"/>
    <property type="match status" value="1"/>
</dbReference>
<name>A0A819RI57_9BILA</name>
<dbReference type="InterPro" id="IPR046700">
    <property type="entry name" value="DUF6570"/>
</dbReference>
<dbReference type="Proteomes" id="UP000663866">
    <property type="component" value="Unassembled WGS sequence"/>
</dbReference>
<dbReference type="EC" id="5.6.2.3" evidence="5"/>
<feature type="domain" description="DNA helicase Pif1-like DEAD-box helicase" evidence="8">
    <location>
        <begin position="1123"/>
        <end position="1305"/>
    </location>
</feature>
<dbReference type="PANTHER" id="PTHR47642:SF6">
    <property type="entry name" value="ATP-DEPENDENT DNA HELICASE"/>
    <property type="match status" value="1"/>
</dbReference>